<evidence type="ECO:0000313" key="3">
    <source>
        <dbReference type="Proteomes" id="UP000582646"/>
    </source>
</evidence>
<dbReference type="Pfam" id="PF09346">
    <property type="entry name" value="SMI1_KNR4"/>
    <property type="match status" value="1"/>
</dbReference>
<dbReference type="EMBL" id="JAAXOQ010000043">
    <property type="protein sequence ID" value="NKY20791.1"/>
    <property type="molecule type" value="Genomic_DNA"/>
</dbReference>
<protein>
    <submittedName>
        <fullName evidence="2">SMI1/KNR4 family protein</fullName>
    </submittedName>
</protein>
<gene>
    <name evidence="2" type="ORF">HF999_20760</name>
</gene>
<dbReference type="SUPFAM" id="SSF160631">
    <property type="entry name" value="SMI1/KNR4-like"/>
    <property type="match status" value="1"/>
</dbReference>
<comment type="caution">
    <text evidence="2">The sequence shown here is derived from an EMBL/GenBank/DDBJ whole genome shotgun (WGS) entry which is preliminary data.</text>
</comment>
<accession>A0A846X6U5</accession>
<dbReference type="Proteomes" id="UP000582646">
    <property type="component" value="Unassembled WGS sequence"/>
</dbReference>
<dbReference type="AlphaFoldDB" id="A0A846X6U5"/>
<dbReference type="InterPro" id="IPR037883">
    <property type="entry name" value="Knr4/Smi1-like_sf"/>
</dbReference>
<proteinExistence type="predicted"/>
<feature type="domain" description="Knr4/Smi1-like" evidence="1">
    <location>
        <begin position="14"/>
        <end position="132"/>
    </location>
</feature>
<dbReference type="InterPro" id="IPR018958">
    <property type="entry name" value="Knr4/Smi1-like_dom"/>
</dbReference>
<dbReference type="RefSeq" id="WP_168547710.1">
    <property type="nucleotide sequence ID" value="NZ_BAAAKS010000026.1"/>
</dbReference>
<name>A0A846X6U5_9ACTN</name>
<reference evidence="2 3" key="1">
    <citation type="submission" date="2020-04" db="EMBL/GenBank/DDBJ databases">
        <title>MicrobeNet Type strains.</title>
        <authorList>
            <person name="Nicholson A.C."/>
        </authorList>
    </citation>
    <scope>NUCLEOTIDE SEQUENCE [LARGE SCALE GENOMIC DNA]</scope>
    <source>
        <strain evidence="2 3">DSM 44113</strain>
    </source>
</reference>
<keyword evidence="3" id="KW-1185">Reference proteome</keyword>
<evidence type="ECO:0000259" key="1">
    <source>
        <dbReference type="Pfam" id="PF09346"/>
    </source>
</evidence>
<organism evidence="2 3">
    <name type="scientific">Tsukamurella spumae</name>
    <dbReference type="NCBI Taxonomy" id="44753"/>
    <lineage>
        <taxon>Bacteria</taxon>
        <taxon>Bacillati</taxon>
        <taxon>Actinomycetota</taxon>
        <taxon>Actinomycetes</taxon>
        <taxon>Mycobacteriales</taxon>
        <taxon>Tsukamurellaceae</taxon>
        <taxon>Tsukamurella</taxon>
    </lineage>
</organism>
<dbReference type="Gene3D" id="3.40.1580.10">
    <property type="entry name" value="SMI1/KNR4-like"/>
    <property type="match status" value="1"/>
</dbReference>
<evidence type="ECO:0000313" key="2">
    <source>
        <dbReference type="EMBL" id="NKY20791.1"/>
    </source>
</evidence>
<sequence>MDLADEELTPWAIDELRSVEASIGRLPEGYENFVLTVGTGDLLPHLLPGKGILVDTLNSSFSVANRSSGFDSWIPKEYAPVVSAGGGGALAIRLDDGAVYFADYDHAVSLGLEEPSEEIMSRYADSWEEVVESMPSWPPLPD</sequence>